<feature type="domain" description="Glycosyl transferase family 1" evidence="2">
    <location>
        <begin position="160"/>
        <end position="301"/>
    </location>
</feature>
<dbReference type="AlphaFoldDB" id="A0A6B3LYQ5"/>
<keyword evidence="4" id="KW-1185">Reference proteome</keyword>
<dbReference type="EMBL" id="JAAGWD010000006">
    <property type="protein sequence ID" value="NEM98888.1"/>
    <property type="molecule type" value="Genomic_DNA"/>
</dbReference>
<dbReference type="GO" id="GO:0009103">
    <property type="term" value="P:lipopolysaccharide biosynthetic process"/>
    <property type="evidence" value="ECO:0007669"/>
    <property type="project" value="TreeGrafter"/>
</dbReference>
<gene>
    <name evidence="3" type="ORF">GXP69_14390</name>
</gene>
<dbReference type="GO" id="GO:0016757">
    <property type="term" value="F:glycosyltransferase activity"/>
    <property type="evidence" value="ECO:0007669"/>
    <property type="project" value="InterPro"/>
</dbReference>
<accession>A0A6B3LYQ5</accession>
<proteinExistence type="predicted"/>
<dbReference type="SUPFAM" id="SSF53756">
    <property type="entry name" value="UDP-Glycosyltransferase/glycogen phosphorylase"/>
    <property type="match status" value="1"/>
</dbReference>
<dbReference type="RefSeq" id="WP_163915775.1">
    <property type="nucleotide sequence ID" value="NZ_JAAGWD010000006.1"/>
</dbReference>
<reference evidence="3 4" key="1">
    <citation type="submission" date="2020-02" db="EMBL/GenBank/DDBJ databases">
        <authorList>
            <person name="Kim M.K."/>
        </authorList>
    </citation>
    <scope>NUCLEOTIDE SEQUENCE [LARGE SCALE GENOMIC DNA]</scope>
    <source>
        <strain evidence="3 4">BT327</strain>
    </source>
</reference>
<organism evidence="3 4">
    <name type="scientific">Pontibacter burrus</name>
    <dbReference type="NCBI Taxonomy" id="2704466"/>
    <lineage>
        <taxon>Bacteria</taxon>
        <taxon>Pseudomonadati</taxon>
        <taxon>Bacteroidota</taxon>
        <taxon>Cytophagia</taxon>
        <taxon>Cytophagales</taxon>
        <taxon>Hymenobacteraceae</taxon>
        <taxon>Pontibacter</taxon>
    </lineage>
</organism>
<dbReference type="PANTHER" id="PTHR46401">
    <property type="entry name" value="GLYCOSYLTRANSFERASE WBBK-RELATED"/>
    <property type="match status" value="1"/>
</dbReference>
<dbReference type="InterPro" id="IPR001296">
    <property type="entry name" value="Glyco_trans_1"/>
</dbReference>
<dbReference type="Pfam" id="PF00534">
    <property type="entry name" value="Glycos_transf_1"/>
    <property type="match status" value="1"/>
</dbReference>
<dbReference type="Proteomes" id="UP000474777">
    <property type="component" value="Unassembled WGS sequence"/>
</dbReference>
<sequence>MLRTIYTDALGYNQVRNFVSIPHRDYVVKKRLNIFRLPNALYFKYYNASNSFFLNSHYEPFKTKDIHHFFNTISFGNTPWVTTFETLLPRWGRVPDWLERKGIELLAGGNCKKLIAVSECTKNIQSNYLNKFPKYKETILGKTMVLHPPQELLINSYEDKLLNDDYITFTIIGADFFRKGGKEILAVFDKLLSKGSPIKLNIVSSLQYGDYASGTTKSDKENALQIIEKHPRYISLFSKLSNDQVLELLKKTHIGLLPTYADTYGYSVLEAQAAACPVITTNIRALPEINNDKCGWVINVPIDTLGNGKLTSETDRKVFSNIIEEELYNIIDSICNDPALIRIKGEHALRHITADHNPSKNADALNRLYREI</sequence>
<evidence type="ECO:0000256" key="1">
    <source>
        <dbReference type="ARBA" id="ARBA00022679"/>
    </source>
</evidence>
<comment type="caution">
    <text evidence="3">The sequence shown here is derived from an EMBL/GenBank/DDBJ whole genome shotgun (WGS) entry which is preliminary data.</text>
</comment>
<dbReference type="Gene3D" id="3.40.50.2000">
    <property type="entry name" value="Glycogen Phosphorylase B"/>
    <property type="match status" value="1"/>
</dbReference>
<protein>
    <submittedName>
        <fullName evidence="3">Glycosyltransferase family 4 protein</fullName>
    </submittedName>
</protein>
<keyword evidence="1 3" id="KW-0808">Transferase</keyword>
<dbReference type="PANTHER" id="PTHR46401:SF2">
    <property type="entry name" value="GLYCOSYLTRANSFERASE WBBK-RELATED"/>
    <property type="match status" value="1"/>
</dbReference>
<name>A0A6B3LYQ5_9BACT</name>
<evidence type="ECO:0000313" key="4">
    <source>
        <dbReference type="Proteomes" id="UP000474777"/>
    </source>
</evidence>
<evidence type="ECO:0000259" key="2">
    <source>
        <dbReference type="Pfam" id="PF00534"/>
    </source>
</evidence>
<dbReference type="CDD" id="cd03801">
    <property type="entry name" value="GT4_PimA-like"/>
    <property type="match status" value="1"/>
</dbReference>
<evidence type="ECO:0000313" key="3">
    <source>
        <dbReference type="EMBL" id="NEM98888.1"/>
    </source>
</evidence>